<feature type="transmembrane region" description="Helical" evidence="1">
    <location>
        <begin position="51"/>
        <end position="70"/>
    </location>
</feature>
<reference evidence="2" key="2">
    <citation type="submission" date="2015-06" db="UniProtKB">
        <authorList>
            <consortium name="EnsemblProtists"/>
        </authorList>
    </citation>
    <scope>IDENTIFICATION</scope>
    <source>
        <strain evidence="2">Emoy2</strain>
    </source>
</reference>
<proteinExistence type="predicted"/>
<dbReference type="Proteomes" id="UP000011713">
    <property type="component" value="Unassembled WGS sequence"/>
</dbReference>
<evidence type="ECO:0000313" key="3">
    <source>
        <dbReference type="Proteomes" id="UP000011713"/>
    </source>
</evidence>
<keyword evidence="1" id="KW-0812">Transmembrane</keyword>
<evidence type="ECO:0000256" key="1">
    <source>
        <dbReference type="SAM" id="Phobius"/>
    </source>
</evidence>
<sequence>MTTGSPTVTFGRRIVSPPSNSISIRRSVPRIIAAVHCRHVRVGASSSDTGLAHLLLLVSFLGASATVPTVRLRKLRRFSGLDCWRGFKMTSRGRTGVATDMVLDKLYLHGVSETMAFS</sequence>
<organism evidence="2 3">
    <name type="scientific">Hyaloperonospora arabidopsidis (strain Emoy2)</name>
    <name type="common">Downy mildew agent</name>
    <name type="synonym">Peronospora arabidopsidis</name>
    <dbReference type="NCBI Taxonomy" id="559515"/>
    <lineage>
        <taxon>Eukaryota</taxon>
        <taxon>Sar</taxon>
        <taxon>Stramenopiles</taxon>
        <taxon>Oomycota</taxon>
        <taxon>Peronosporomycetes</taxon>
        <taxon>Peronosporales</taxon>
        <taxon>Peronosporaceae</taxon>
        <taxon>Hyaloperonospora</taxon>
    </lineage>
</organism>
<dbReference type="AlphaFoldDB" id="M4BA26"/>
<evidence type="ECO:0000313" key="2">
    <source>
        <dbReference type="EnsemblProtists" id="HpaP803136"/>
    </source>
</evidence>
<reference evidence="3" key="1">
    <citation type="journal article" date="2010" name="Science">
        <title>Signatures of adaptation to obligate biotrophy in the Hyaloperonospora arabidopsidis genome.</title>
        <authorList>
            <person name="Baxter L."/>
            <person name="Tripathy S."/>
            <person name="Ishaque N."/>
            <person name="Boot N."/>
            <person name="Cabral A."/>
            <person name="Kemen E."/>
            <person name="Thines M."/>
            <person name="Ah-Fong A."/>
            <person name="Anderson R."/>
            <person name="Badejoko W."/>
            <person name="Bittner-Eddy P."/>
            <person name="Boore J.L."/>
            <person name="Chibucos M.C."/>
            <person name="Coates M."/>
            <person name="Dehal P."/>
            <person name="Delehaunty K."/>
            <person name="Dong S."/>
            <person name="Downton P."/>
            <person name="Dumas B."/>
            <person name="Fabro G."/>
            <person name="Fronick C."/>
            <person name="Fuerstenberg S.I."/>
            <person name="Fulton L."/>
            <person name="Gaulin E."/>
            <person name="Govers F."/>
            <person name="Hughes L."/>
            <person name="Humphray S."/>
            <person name="Jiang R.H."/>
            <person name="Judelson H."/>
            <person name="Kamoun S."/>
            <person name="Kyung K."/>
            <person name="Meijer H."/>
            <person name="Minx P."/>
            <person name="Morris P."/>
            <person name="Nelson J."/>
            <person name="Phuntumart V."/>
            <person name="Qutob D."/>
            <person name="Rehmany A."/>
            <person name="Rougon-Cardoso A."/>
            <person name="Ryden P."/>
            <person name="Torto-Alalibo T."/>
            <person name="Studholme D."/>
            <person name="Wang Y."/>
            <person name="Win J."/>
            <person name="Wood J."/>
            <person name="Clifton S.W."/>
            <person name="Rogers J."/>
            <person name="Van den Ackerveken G."/>
            <person name="Jones J.D."/>
            <person name="McDowell J.M."/>
            <person name="Beynon J."/>
            <person name="Tyler B.M."/>
        </authorList>
    </citation>
    <scope>NUCLEOTIDE SEQUENCE [LARGE SCALE GENOMIC DNA]</scope>
    <source>
        <strain evidence="3">Emoy2</strain>
    </source>
</reference>
<protein>
    <submittedName>
        <fullName evidence="2">Uncharacterized protein</fullName>
    </submittedName>
</protein>
<dbReference type="VEuPathDB" id="FungiDB:HpaG803136"/>
<dbReference type="EnsemblProtists" id="HpaT803136">
    <property type="protein sequence ID" value="HpaP803136"/>
    <property type="gene ID" value="HpaG803136"/>
</dbReference>
<dbReference type="HOGENOM" id="CLU_130154_0_0_1"/>
<name>M4BA26_HYAAE</name>
<accession>M4BA26</accession>
<dbReference type="EMBL" id="JH598048">
    <property type="status" value="NOT_ANNOTATED_CDS"/>
    <property type="molecule type" value="Genomic_DNA"/>
</dbReference>
<dbReference type="InParanoid" id="M4BA26"/>
<keyword evidence="3" id="KW-1185">Reference proteome</keyword>
<keyword evidence="1" id="KW-0472">Membrane</keyword>
<keyword evidence="1" id="KW-1133">Transmembrane helix</keyword>